<evidence type="ECO:0000256" key="1">
    <source>
        <dbReference type="ARBA" id="ARBA00005417"/>
    </source>
</evidence>
<keyword evidence="7" id="KW-1185">Reference proteome</keyword>
<accession>C7XU87</accession>
<dbReference type="SUPFAM" id="SSF52540">
    <property type="entry name" value="P-loop containing nucleoside triphosphate hydrolases"/>
    <property type="match status" value="1"/>
</dbReference>
<dbReference type="InterPro" id="IPR003593">
    <property type="entry name" value="AAA+_ATPase"/>
</dbReference>
<dbReference type="Gene3D" id="3.40.50.300">
    <property type="entry name" value="P-loop containing nucleotide triphosphate hydrolases"/>
    <property type="match status" value="1"/>
</dbReference>
<dbReference type="InterPro" id="IPR003439">
    <property type="entry name" value="ABC_transporter-like_ATP-bd"/>
</dbReference>
<dbReference type="GO" id="GO:0005524">
    <property type="term" value="F:ATP binding"/>
    <property type="evidence" value="ECO:0007669"/>
    <property type="project" value="UniProtKB-KW"/>
</dbReference>
<dbReference type="OrthoDB" id="9806726at2"/>
<protein>
    <submittedName>
        <fullName evidence="6">ABC transporter, ATP-binding protein</fullName>
    </submittedName>
</protein>
<comment type="similarity">
    <text evidence="1">Belongs to the ABC transporter superfamily.</text>
</comment>
<dbReference type="RefSeq" id="WP_006916000.1">
    <property type="nucleotide sequence ID" value="NZ_GG698802.1"/>
</dbReference>
<proteinExistence type="inferred from homology"/>
<dbReference type="PANTHER" id="PTHR42734:SF17">
    <property type="entry name" value="METAL TRANSPORT SYSTEM ATP-BINDING PROTEIN TM_0124-RELATED"/>
    <property type="match status" value="1"/>
</dbReference>
<dbReference type="STRING" id="575594.HMPREF0501_00253"/>
<dbReference type="PROSITE" id="PS50893">
    <property type="entry name" value="ABC_TRANSPORTER_2"/>
    <property type="match status" value="1"/>
</dbReference>
<feature type="domain" description="ABC transporter" evidence="5">
    <location>
        <begin position="5"/>
        <end position="215"/>
    </location>
</feature>
<reference evidence="6 7" key="1">
    <citation type="submission" date="2009-06" db="EMBL/GenBank/DDBJ databases">
        <title>The Genome Sequence of Lactobacillus coleohominis strain 101-4-CHN.</title>
        <authorList>
            <consortium name="The Broad Institute Genome Sequencing Platform"/>
            <person name="Ward D."/>
            <person name="Young S.K."/>
            <person name="Zeng Q."/>
            <person name="Koehrsen M."/>
            <person name="Alvarado L."/>
            <person name="Berlin A."/>
            <person name="Borenstein D."/>
            <person name="Chen Z."/>
            <person name="Engels R."/>
            <person name="Freedman E."/>
            <person name="Gellesch M."/>
            <person name="Goldberg J."/>
            <person name="Griggs A."/>
            <person name="Gujja S."/>
            <person name="Heiman D."/>
            <person name="Hepburn T."/>
            <person name="Howarth C."/>
            <person name="Jen D."/>
            <person name="Larson L."/>
            <person name="Lewis B."/>
            <person name="Mehta T."/>
            <person name="Park D."/>
            <person name="Pearson M."/>
            <person name="Roberts A."/>
            <person name="Saif S."/>
            <person name="Shea T."/>
            <person name="Shenoy N."/>
            <person name="Sisk P."/>
            <person name="Stolte C."/>
            <person name="Sykes S."/>
            <person name="Walk T."/>
            <person name="White J."/>
            <person name="Yandava C."/>
            <person name="Liu Y."/>
            <person name="Xu Q."/>
            <person name="Lander E."/>
            <person name="Nusbaum C."/>
            <person name="Galagan J."/>
            <person name="Birren B."/>
        </authorList>
    </citation>
    <scope>NUCLEOTIDE SEQUENCE [LARGE SCALE GENOMIC DNA]</scope>
    <source>
        <strain evidence="6 7">101-4-CHN</strain>
    </source>
</reference>
<dbReference type="EMBL" id="GG698802">
    <property type="protein sequence ID" value="EEU30848.1"/>
    <property type="molecule type" value="Genomic_DNA"/>
</dbReference>
<dbReference type="eggNOG" id="COG1121">
    <property type="taxonomic scope" value="Bacteria"/>
</dbReference>
<dbReference type="InterPro" id="IPR050153">
    <property type="entry name" value="Metal_Ion_Import_ABC"/>
</dbReference>
<evidence type="ECO:0000256" key="3">
    <source>
        <dbReference type="ARBA" id="ARBA00022741"/>
    </source>
</evidence>
<evidence type="ECO:0000313" key="6">
    <source>
        <dbReference type="EMBL" id="EEU30848.1"/>
    </source>
</evidence>
<gene>
    <name evidence="6" type="ORF">HMPREF0501_00253</name>
</gene>
<evidence type="ECO:0000256" key="4">
    <source>
        <dbReference type="ARBA" id="ARBA00022840"/>
    </source>
</evidence>
<keyword evidence="2" id="KW-0813">Transport</keyword>
<evidence type="ECO:0000256" key="2">
    <source>
        <dbReference type="ARBA" id="ARBA00022448"/>
    </source>
</evidence>
<dbReference type="PANTHER" id="PTHR42734">
    <property type="entry name" value="METAL TRANSPORT SYSTEM ATP-BINDING PROTEIN TM_0124-RELATED"/>
    <property type="match status" value="1"/>
</dbReference>
<evidence type="ECO:0000259" key="5">
    <source>
        <dbReference type="PROSITE" id="PS50893"/>
    </source>
</evidence>
<dbReference type="AlphaFoldDB" id="C7XU87"/>
<evidence type="ECO:0000313" key="7">
    <source>
        <dbReference type="Proteomes" id="UP000003987"/>
    </source>
</evidence>
<name>C7XU87_9LACO</name>
<dbReference type="HOGENOM" id="CLU_000604_1_11_9"/>
<dbReference type="Proteomes" id="UP000003987">
    <property type="component" value="Unassembled WGS sequence"/>
</dbReference>
<keyword evidence="3" id="KW-0547">Nucleotide-binding</keyword>
<sequence>MKPLVTINNLTVAFGNHKIIKSLSCKIMQGDFFIICGDNGVGKTTLIKTLLGSLHPQKGKIILPPKREIGYVPQFRNLDQEYPLSIREFVGLNYQTAIIPWVTSKEKIAQNKIIEKTDLVKLQNQPLGLASGGEKQRAYLAQAMINHPPLLILDEATSSLDNFMKYELLNLVANFQKDGVTVIFVTHDLPLAKQYGNRFLYMSSSNYMIDSINKLPK</sequence>
<dbReference type="InterPro" id="IPR027417">
    <property type="entry name" value="P-loop_NTPase"/>
</dbReference>
<keyword evidence="4 6" id="KW-0067">ATP-binding</keyword>
<dbReference type="Pfam" id="PF00005">
    <property type="entry name" value="ABC_tran"/>
    <property type="match status" value="1"/>
</dbReference>
<dbReference type="GO" id="GO:0016887">
    <property type="term" value="F:ATP hydrolysis activity"/>
    <property type="evidence" value="ECO:0007669"/>
    <property type="project" value="InterPro"/>
</dbReference>
<organism evidence="6 7">
    <name type="scientific">Limosilactobacillus coleohominis 101-4-CHN</name>
    <dbReference type="NCBI Taxonomy" id="575594"/>
    <lineage>
        <taxon>Bacteria</taxon>
        <taxon>Bacillati</taxon>
        <taxon>Bacillota</taxon>
        <taxon>Bacilli</taxon>
        <taxon>Lactobacillales</taxon>
        <taxon>Lactobacillaceae</taxon>
        <taxon>Limosilactobacillus</taxon>
    </lineage>
</organism>
<dbReference type="SMART" id="SM00382">
    <property type="entry name" value="AAA"/>
    <property type="match status" value="1"/>
</dbReference>